<comment type="caution">
    <text evidence="2">The sequence shown here is derived from an EMBL/GenBank/DDBJ whole genome shotgun (WGS) entry which is preliminary data.</text>
</comment>
<sequence length="174" mass="19984">MYKDLRNPRFRKQLLALQPKVKDFSLFPSYFCQPDGPTLDPKVRVYARRKRKTDGIQGSNVNRQNNQLWHTVKHLFLVFYHSGIRAGWLGQGMVSTRMKSGLDGVEKDIIEVRGDMGNIRREMGLVTEYVQELRDTLLEILGREMKMKSNQKGITKMGPNNEAGSSGIVVEKEK</sequence>
<gene>
    <name evidence="2" type="ORF">G2W53_025980</name>
</gene>
<reference evidence="2" key="1">
    <citation type="submission" date="2020-09" db="EMBL/GenBank/DDBJ databases">
        <title>Genome-Enabled Discovery of Anthraquinone Biosynthesis in Senna tora.</title>
        <authorList>
            <person name="Kang S.-H."/>
            <person name="Pandey R.P."/>
            <person name="Lee C.-M."/>
            <person name="Sim J.-S."/>
            <person name="Jeong J.-T."/>
            <person name="Choi B.-S."/>
            <person name="Jung M."/>
            <person name="Ginzburg D."/>
            <person name="Zhao K."/>
            <person name="Won S.Y."/>
            <person name="Oh T.-J."/>
            <person name="Yu Y."/>
            <person name="Kim N.-H."/>
            <person name="Lee O.R."/>
            <person name="Lee T.-H."/>
            <person name="Bashyal P."/>
            <person name="Kim T.-S."/>
            <person name="Lee W.-H."/>
            <person name="Kawkins C."/>
            <person name="Kim C.-K."/>
            <person name="Kim J.S."/>
            <person name="Ahn B.O."/>
            <person name="Rhee S.Y."/>
            <person name="Sohng J.K."/>
        </authorList>
    </citation>
    <scope>NUCLEOTIDE SEQUENCE</scope>
    <source>
        <tissue evidence="2">Leaf</tissue>
    </source>
</reference>
<dbReference type="AlphaFoldDB" id="A0A834TGS2"/>
<dbReference type="EMBL" id="JAAIUW010000008">
    <property type="protein sequence ID" value="KAF7820525.1"/>
    <property type="molecule type" value="Genomic_DNA"/>
</dbReference>
<evidence type="ECO:0000313" key="2">
    <source>
        <dbReference type="EMBL" id="KAF7820525.1"/>
    </source>
</evidence>
<feature type="region of interest" description="Disordered" evidence="1">
    <location>
        <begin position="152"/>
        <end position="174"/>
    </location>
</feature>
<protein>
    <submittedName>
        <fullName evidence="2">Uncharacterized protein</fullName>
    </submittedName>
</protein>
<evidence type="ECO:0000313" key="3">
    <source>
        <dbReference type="Proteomes" id="UP000634136"/>
    </source>
</evidence>
<organism evidence="2 3">
    <name type="scientific">Senna tora</name>
    <dbReference type="NCBI Taxonomy" id="362788"/>
    <lineage>
        <taxon>Eukaryota</taxon>
        <taxon>Viridiplantae</taxon>
        <taxon>Streptophyta</taxon>
        <taxon>Embryophyta</taxon>
        <taxon>Tracheophyta</taxon>
        <taxon>Spermatophyta</taxon>
        <taxon>Magnoliopsida</taxon>
        <taxon>eudicotyledons</taxon>
        <taxon>Gunneridae</taxon>
        <taxon>Pentapetalae</taxon>
        <taxon>rosids</taxon>
        <taxon>fabids</taxon>
        <taxon>Fabales</taxon>
        <taxon>Fabaceae</taxon>
        <taxon>Caesalpinioideae</taxon>
        <taxon>Cassia clade</taxon>
        <taxon>Senna</taxon>
    </lineage>
</organism>
<accession>A0A834TGS2</accession>
<proteinExistence type="predicted"/>
<name>A0A834TGS2_9FABA</name>
<evidence type="ECO:0000256" key="1">
    <source>
        <dbReference type="SAM" id="MobiDB-lite"/>
    </source>
</evidence>
<dbReference type="Proteomes" id="UP000634136">
    <property type="component" value="Unassembled WGS sequence"/>
</dbReference>
<keyword evidence="3" id="KW-1185">Reference proteome</keyword>